<organism evidence="9 10">
    <name type="scientific">Filimonas effusa</name>
    <dbReference type="NCBI Taxonomy" id="2508721"/>
    <lineage>
        <taxon>Bacteria</taxon>
        <taxon>Pseudomonadati</taxon>
        <taxon>Bacteroidota</taxon>
        <taxon>Chitinophagia</taxon>
        <taxon>Chitinophagales</taxon>
        <taxon>Chitinophagaceae</taxon>
        <taxon>Filimonas</taxon>
    </lineage>
</organism>
<evidence type="ECO:0000256" key="5">
    <source>
        <dbReference type="ARBA" id="ARBA00022692"/>
    </source>
</evidence>
<comment type="subcellular location">
    <subcellularLocation>
        <location evidence="1">Cell outer membrane</location>
    </subcellularLocation>
</comment>
<dbReference type="GO" id="GO:0015562">
    <property type="term" value="F:efflux transmembrane transporter activity"/>
    <property type="evidence" value="ECO:0007669"/>
    <property type="project" value="InterPro"/>
</dbReference>
<dbReference type="InterPro" id="IPR003423">
    <property type="entry name" value="OMP_efflux"/>
</dbReference>
<comment type="similarity">
    <text evidence="2">Belongs to the outer membrane factor (OMF) (TC 1.B.17) family.</text>
</comment>
<reference evidence="9 10" key="1">
    <citation type="submission" date="2019-01" db="EMBL/GenBank/DDBJ databases">
        <title>Filimonas sp. strain TTM-71.</title>
        <authorList>
            <person name="Chen W.-M."/>
        </authorList>
    </citation>
    <scope>NUCLEOTIDE SEQUENCE [LARGE SCALE GENOMIC DNA]</scope>
    <source>
        <strain evidence="9 10">TTM-71</strain>
    </source>
</reference>
<proteinExistence type="inferred from homology"/>
<dbReference type="OrthoDB" id="654853at2"/>
<dbReference type="EMBL" id="SDHZ01000001">
    <property type="protein sequence ID" value="RXK85844.1"/>
    <property type="molecule type" value="Genomic_DNA"/>
</dbReference>
<evidence type="ECO:0000256" key="2">
    <source>
        <dbReference type="ARBA" id="ARBA00007613"/>
    </source>
</evidence>
<dbReference type="RefSeq" id="WP_129001595.1">
    <property type="nucleotide sequence ID" value="NZ_SDHZ01000001.1"/>
</dbReference>
<keyword evidence="7" id="KW-0998">Cell outer membrane</keyword>
<evidence type="ECO:0000313" key="9">
    <source>
        <dbReference type="EMBL" id="RXK85844.1"/>
    </source>
</evidence>
<dbReference type="Proteomes" id="UP000290545">
    <property type="component" value="Unassembled WGS sequence"/>
</dbReference>
<evidence type="ECO:0000256" key="3">
    <source>
        <dbReference type="ARBA" id="ARBA00022448"/>
    </source>
</evidence>
<dbReference type="GO" id="GO:1990281">
    <property type="term" value="C:efflux pump complex"/>
    <property type="evidence" value="ECO:0007669"/>
    <property type="project" value="TreeGrafter"/>
</dbReference>
<accession>A0A4Q1D900</accession>
<keyword evidence="4" id="KW-1134">Transmembrane beta strand</keyword>
<dbReference type="SUPFAM" id="SSF56954">
    <property type="entry name" value="Outer membrane efflux proteins (OEP)"/>
    <property type="match status" value="1"/>
</dbReference>
<dbReference type="AlphaFoldDB" id="A0A4Q1D900"/>
<sequence>MLKKSALILCVAGGVFSSRVHAQQLLTLKQAIQTALTNYGTIRAKEAYVNASKASVRQSVNDYLPDFNLSAQQDYGTVNGLNGPAYGYRGLNTAASGPALTHQNWNAAFGALYLANVSWDFFSFGKAREKIRVAQSVLTRDESDLVQERFQHEVKVAGAYLNLLAAQRLLRSWQNNLERATSLREVVVQRALNGLIAGVDSSQANAELSSARIALTKARDAEQEQSNILARLMGVPAQPFSLDTVFITRIPSSAYDSVAIQEHPILKYYQSRITLSNQQAKYYRTSSLPTFSVFGLVQGRGSGFDWNYGQLNQNLENYSSNYWDGVQSMRGNYLLGLGMIWNLTTPLRVKHQVSAQHFVSEALKEEYNLADQQLKAQLVLADNRMKNALDNYREAPIQVKSASDAYVQKDVLYKNGLSNIVEVTQALYIVNRSETDRDIAYTNVWQALLLKAAASGNFDLFLQEF</sequence>
<keyword evidence="8" id="KW-0732">Signal</keyword>
<gene>
    <name evidence="9" type="ORF">ESB13_03275</name>
</gene>
<evidence type="ECO:0000313" key="10">
    <source>
        <dbReference type="Proteomes" id="UP000290545"/>
    </source>
</evidence>
<evidence type="ECO:0000256" key="8">
    <source>
        <dbReference type="SAM" id="SignalP"/>
    </source>
</evidence>
<evidence type="ECO:0000256" key="1">
    <source>
        <dbReference type="ARBA" id="ARBA00004442"/>
    </source>
</evidence>
<dbReference type="PANTHER" id="PTHR30026:SF20">
    <property type="entry name" value="OUTER MEMBRANE PROTEIN TOLC"/>
    <property type="match status" value="1"/>
</dbReference>
<evidence type="ECO:0000256" key="4">
    <source>
        <dbReference type="ARBA" id="ARBA00022452"/>
    </source>
</evidence>
<feature type="signal peptide" evidence="8">
    <location>
        <begin position="1"/>
        <end position="22"/>
    </location>
</feature>
<comment type="caution">
    <text evidence="9">The sequence shown here is derived from an EMBL/GenBank/DDBJ whole genome shotgun (WGS) entry which is preliminary data.</text>
</comment>
<keyword evidence="3" id="KW-0813">Transport</keyword>
<dbReference type="InterPro" id="IPR051906">
    <property type="entry name" value="TolC-like"/>
</dbReference>
<keyword evidence="5" id="KW-0812">Transmembrane</keyword>
<name>A0A4Q1D900_9BACT</name>
<feature type="chain" id="PRO_5020749136" evidence="8">
    <location>
        <begin position="23"/>
        <end position="465"/>
    </location>
</feature>
<protein>
    <submittedName>
        <fullName evidence="9">TolC family protein</fullName>
    </submittedName>
</protein>
<dbReference type="PANTHER" id="PTHR30026">
    <property type="entry name" value="OUTER MEMBRANE PROTEIN TOLC"/>
    <property type="match status" value="1"/>
</dbReference>
<dbReference type="GO" id="GO:0009279">
    <property type="term" value="C:cell outer membrane"/>
    <property type="evidence" value="ECO:0007669"/>
    <property type="project" value="UniProtKB-SubCell"/>
</dbReference>
<keyword evidence="10" id="KW-1185">Reference proteome</keyword>
<dbReference type="Gene3D" id="1.20.1600.10">
    <property type="entry name" value="Outer membrane efflux proteins (OEP)"/>
    <property type="match status" value="1"/>
</dbReference>
<dbReference type="GO" id="GO:0015288">
    <property type="term" value="F:porin activity"/>
    <property type="evidence" value="ECO:0007669"/>
    <property type="project" value="TreeGrafter"/>
</dbReference>
<evidence type="ECO:0000256" key="7">
    <source>
        <dbReference type="ARBA" id="ARBA00023237"/>
    </source>
</evidence>
<keyword evidence="6" id="KW-0472">Membrane</keyword>
<evidence type="ECO:0000256" key="6">
    <source>
        <dbReference type="ARBA" id="ARBA00023136"/>
    </source>
</evidence>
<dbReference type="Pfam" id="PF02321">
    <property type="entry name" value="OEP"/>
    <property type="match status" value="1"/>
</dbReference>